<comment type="caution">
    <text evidence="2">The sequence shown here is derived from an EMBL/GenBank/DDBJ whole genome shotgun (WGS) entry which is preliminary data.</text>
</comment>
<dbReference type="Pfam" id="PF05050">
    <property type="entry name" value="Methyltransf_21"/>
    <property type="match status" value="1"/>
</dbReference>
<reference evidence="2" key="1">
    <citation type="submission" date="2020-08" db="EMBL/GenBank/DDBJ databases">
        <title>Genomic Encyclopedia of Type Strains, Phase IV (KMG-V): Genome sequencing to study the core and pangenomes of soil and plant-associated prokaryotes.</title>
        <authorList>
            <person name="Whitman W."/>
        </authorList>
    </citation>
    <scope>NUCLEOTIDE SEQUENCE [LARGE SCALE GENOMIC DNA]</scope>
    <source>
        <strain evidence="2">M8UP27</strain>
    </source>
</reference>
<sequence>MAQQLRRLADDVIQTWHTMPKSQALRWYGAVLQNAPTVLRERKFYSADHAMRGVLRFHLLGRDLDVDVNAINTTAGNGYAFLREFFVRRIYFREFKQLNFDTCLDLGCNTGVVTSLLKQLAGPGGKVVGIDPLTYPDNTFRAKLDTVPGLTIHQGVLCGESLRHDSDALHAMCDPYDFDSNLAITVEELMKTYGIQHVDFLKMDIEGAEFAIFRDSVQWLDAVDNLAMEVHNTVGDPTEIILRLQQKGFRVKWLDDAGYPADQRNAGYIYASKIGSLKD</sequence>
<evidence type="ECO:0000313" key="3">
    <source>
        <dbReference type="Proteomes" id="UP000568106"/>
    </source>
</evidence>
<dbReference type="PANTHER" id="PTHR34203">
    <property type="entry name" value="METHYLTRANSFERASE, FKBM FAMILY PROTEIN"/>
    <property type="match status" value="1"/>
</dbReference>
<dbReference type="InterPro" id="IPR029063">
    <property type="entry name" value="SAM-dependent_MTases_sf"/>
</dbReference>
<organism evidence="2 3">
    <name type="scientific">Tunturiibacter empetritectus</name>
    <dbReference type="NCBI Taxonomy" id="3069691"/>
    <lineage>
        <taxon>Bacteria</taxon>
        <taxon>Pseudomonadati</taxon>
        <taxon>Acidobacteriota</taxon>
        <taxon>Terriglobia</taxon>
        <taxon>Terriglobales</taxon>
        <taxon>Acidobacteriaceae</taxon>
        <taxon>Tunturiibacter</taxon>
    </lineage>
</organism>
<evidence type="ECO:0000259" key="1">
    <source>
        <dbReference type="Pfam" id="PF05050"/>
    </source>
</evidence>
<dbReference type="Proteomes" id="UP000568106">
    <property type="component" value="Unassembled WGS sequence"/>
</dbReference>
<name>A0A7W8IMG1_9BACT</name>
<gene>
    <name evidence="2" type="ORF">HDF09_003740</name>
</gene>
<dbReference type="InterPro" id="IPR006342">
    <property type="entry name" value="FkbM_mtfrase"/>
</dbReference>
<dbReference type="GO" id="GO:0032259">
    <property type="term" value="P:methylation"/>
    <property type="evidence" value="ECO:0007669"/>
    <property type="project" value="UniProtKB-KW"/>
</dbReference>
<dbReference type="NCBIfam" id="TIGR01444">
    <property type="entry name" value="fkbM_fam"/>
    <property type="match status" value="1"/>
</dbReference>
<dbReference type="GO" id="GO:0008168">
    <property type="term" value="F:methyltransferase activity"/>
    <property type="evidence" value="ECO:0007669"/>
    <property type="project" value="UniProtKB-KW"/>
</dbReference>
<proteinExistence type="predicted"/>
<protein>
    <submittedName>
        <fullName evidence="2">FkbM family methyltransferase</fullName>
    </submittedName>
</protein>
<keyword evidence="2" id="KW-0489">Methyltransferase</keyword>
<dbReference type="AlphaFoldDB" id="A0A7W8IMG1"/>
<dbReference type="Gene3D" id="3.40.50.150">
    <property type="entry name" value="Vaccinia Virus protein VP39"/>
    <property type="match status" value="1"/>
</dbReference>
<feature type="domain" description="Methyltransferase FkbM" evidence="1">
    <location>
        <begin position="184"/>
        <end position="251"/>
    </location>
</feature>
<dbReference type="SUPFAM" id="SSF53335">
    <property type="entry name" value="S-adenosyl-L-methionine-dependent methyltransferases"/>
    <property type="match status" value="1"/>
</dbReference>
<evidence type="ECO:0000313" key="2">
    <source>
        <dbReference type="EMBL" id="MBB5319041.1"/>
    </source>
</evidence>
<accession>A0A7W8IMG1</accession>
<keyword evidence="2" id="KW-0808">Transferase</keyword>
<keyword evidence="3" id="KW-1185">Reference proteome</keyword>
<dbReference type="PANTHER" id="PTHR34203:SF15">
    <property type="entry name" value="SLL1173 PROTEIN"/>
    <property type="match status" value="1"/>
</dbReference>
<dbReference type="EMBL" id="JACHDY010000006">
    <property type="protein sequence ID" value="MBB5319041.1"/>
    <property type="molecule type" value="Genomic_DNA"/>
</dbReference>
<dbReference type="InterPro" id="IPR052514">
    <property type="entry name" value="SAM-dependent_MTase"/>
</dbReference>